<dbReference type="OrthoDB" id="9133104at2"/>
<organism evidence="1 2">
    <name type="scientific">Caenimonas sedimenti</name>
    <dbReference type="NCBI Taxonomy" id="2596921"/>
    <lineage>
        <taxon>Bacteria</taxon>
        <taxon>Pseudomonadati</taxon>
        <taxon>Pseudomonadota</taxon>
        <taxon>Betaproteobacteria</taxon>
        <taxon>Burkholderiales</taxon>
        <taxon>Comamonadaceae</taxon>
        <taxon>Caenimonas</taxon>
    </lineage>
</organism>
<gene>
    <name evidence="1" type="ORF">FN976_26910</name>
</gene>
<sequence length="119" mass="13595">MILEVSGVLYALGQAHTLYKEGKEYFEVAKDGYQAIKGVKDYLEVKEGEPKLVDMDWAKGSGFEDKMKEMGYSLRWTAPDKVASRELKGYELMLEIVKDKKIKRKLVLKDQSILMGKKA</sequence>
<dbReference type="RefSeq" id="WP_145896840.1">
    <property type="nucleotide sequence ID" value="NZ_VOBQ01000027.1"/>
</dbReference>
<comment type="caution">
    <text evidence="1">The sequence shown here is derived from an EMBL/GenBank/DDBJ whole genome shotgun (WGS) entry which is preliminary data.</text>
</comment>
<reference evidence="1 2" key="1">
    <citation type="submission" date="2019-07" db="EMBL/GenBank/DDBJ databases">
        <title>Caenimonas sedimenti sp. nov., isolated from activated sludge.</title>
        <authorList>
            <person name="Xu J."/>
        </authorList>
    </citation>
    <scope>NUCLEOTIDE SEQUENCE [LARGE SCALE GENOMIC DNA]</scope>
    <source>
        <strain evidence="1 2">HX-9-20</strain>
    </source>
</reference>
<evidence type="ECO:0000313" key="1">
    <source>
        <dbReference type="EMBL" id="TWO66013.1"/>
    </source>
</evidence>
<dbReference type="Proteomes" id="UP000318199">
    <property type="component" value="Unassembled WGS sequence"/>
</dbReference>
<proteinExistence type="predicted"/>
<dbReference type="EMBL" id="VOBQ01000027">
    <property type="protein sequence ID" value="TWO66013.1"/>
    <property type="molecule type" value="Genomic_DNA"/>
</dbReference>
<keyword evidence="2" id="KW-1185">Reference proteome</keyword>
<name>A0A562ZF79_9BURK</name>
<evidence type="ECO:0000313" key="2">
    <source>
        <dbReference type="Proteomes" id="UP000318199"/>
    </source>
</evidence>
<dbReference type="AlphaFoldDB" id="A0A562ZF79"/>
<accession>A0A562ZF79</accession>
<protein>
    <submittedName>
        <fullName evidence="1">Uncharacterized protein</fullName>
    </submittedName>
</protein>